<dbReference type="Proteomes" id="UP001274896">
    <property type="component" value="Unassembled WGS sequence"/>
</dbReference>
<evidence type="ECO:0000256" key="3">
    <source>
        <dbReference type="ARBA" id="ARBA00023157"/>
    </source>
</evidence>
<dbReference type="FunFam" id="2.40.10.10:FF:000181">
    <property type="entry name" value="Chymotrypsinogen A"/>
    <property type="match status" value="1"/>
</dbReference>
<dbReference type="AlphaFoldDB" id="A0AAE0QSM5"/>
<organism evidence="6 7">
    <name type="scientific">Hemibagrus guttatus</name>
    <dbReference type="NCBI Taxonomy" id="175788"/>
    <lineage>
        <taxon>Eukaryota</taxon>
        <taxon>Metazoa</taxon>
        <taxon>Chordata</taxon>
        <taxon>Craniata</taxon>
        <taxon>Vertebrata</taxon>
        <taxon>Euteleostomi</taxon>
        <taxon>Actinopterygii</taxon>
        <taxon>Neopterygii</taxon>
        <taxon>Teleostei</taxon>
        <taxon>Ostariophysi</taxon>
        <taxon>Siluriformes</taxon>
        <taxon>Bagridae</taxon>
        <taxon>Hemibagrus</taxon>
    </lineage>
</organism>
<dbReference type="PANTHER" id="PTHR24250:SF66">
    <property type="entry name" value="CHYMOTRYPSIN-LIKE PROTEASE CTRL-1"/>
    <property type="match status" value="1"/>
</dbReference>
<keyword evidence="2" id="KW-0222">Digestion</keyword>
<dbReference type="GO" id="GO:0005576">
    <property type="term" value="C:extracellular region"/>
    <property type="evidence" value="ECO:0007669"/>
    <property type="project" value="UniProtKB-SubCell"/>
</dbReference>
<comment type="caution">
    <text evidence="6">The sequence shown here is derived from an EMBL/GenBank/DDBJ whole genome shotgun (WGS) entry which is preliminary data.</text>
</comment>
<dbReference type="InterPro" id="IPR001254">
    <property type="entry name" value="Trypsin_dom"/>
</dbReference>
<evidence type="ECO:0000256" key="4">
    <source>
        <dbReference type="ARBA" id="ARBA00044036"/>
    </source>
</evidence>
<keyword evidence="7" id="KW-1185">Reference proteome</keyword>
<dbReference type="PANTHER" id="PTHR24250">
    <property type="entry name" value="CHYMOTRYPSIN-RELATED"/>
    <property type="match status" value="1"/>
</dbReference>
<proteinExistence type="predicted"/>
<dbReference type="PROSITE" id="PS50240">
    <property type="entry name" value="TRYPSIN_DOM"/>
    <property type="match status" value="1"/>
</dbReference>
<evidence type="ECO:0000313" key="6">
    <source>
        <dbReference type="EMBL" id="KAK3531235.1"/>
    </source>
</evidence>
<reference evidence="6" key="1">
    <citation type="submission" date="2023-06" db="EMBL/GenBank/DDBJ databases">
        <title>Male Hemibagrus guttatus genome.</title>
        <authorList>
            <person name="Bian C."/>
        </authorList>
    </citation>
    <scope>NUCLEOTIDE SEQUENCE</scope>
    <source>
        <strain evidence="6">Male_cb2023</strain>
        <tissue evidence="6">Muscle</tissue>
    </source>
</reference>
<keyword evidence="3" id="KW-1015">Disulfide bond</keyword>
<evidence type="ECO:0000256" key="2">
    <source>
        <dbReference type="ARBA" id="ARBA00022757"/>
    </source>
</evidence>
<gene>
    <name evidence="6" type="ORF">QTP70_015232</name>
</gene>
<dbReference type="GO" id="GO:0007586">
    <property type="term" value="P:digestion"/>
    <property type="evidence" value="ECO:0007669"/>
    <property type="project" value="UniProtKB-KW"/>
</dbReference>
<dbReference type="EMBL" id="JAUCMX010000011">
    <property type="protein sequence ID" value="KAK3531235.1"/>
    <property type="molecule type" value="Genomic_DNA"/>
</dbReference>
<comment type="subcellular location">
    <subcellularLocation>
        <location evidence="1">Secreted</location>
        <location evidence="1">Extracellular space</location>
    </subcellularLocation>
</comment>
<evidence type="ECO:0000259" key="5">
    <source>
        <dbReference type="PROSITE" id="PS50240"/>
    </source>
</evidence>
<evidence type="ECO:0000313" key="7">
    <source>
        <dbReference type="Proteomes" id="UP001274896"/>
    </source>
</evidence>
<name>A0AAE0QSM5_9TELE</name>
<dbReference type="Pfam" id="PF00089">
    <property type="entry name" value="Trypsin"/>
    <property type="match status" value="1"/>
</dbReference>
<dbReference type="InterPro" id="IPR018114">
    <property type="entry name" value="TRYPSIN_HIS"/>
</dbReference>
<dbReference type="EC" id="3.4.21.1" evidence="4"/>
<dbReference type="InterPro" id="IPR009003">
    <property type="entry name" value="Peptidase_S1_PA"/>
</dbReference>
<sequence length="318" mass="34926">MFIFLTGCGVPAIKPQVSGYNRIVNGENAVSGSWPWQVSLQDSTGFHFCGGSLITQYWVVTAAHCRVTPSRHVVVLGEYNRASNAEQIQIKYISKAITHPYYNSQNFNNDITLLKLSTPAQLTTRVSPVCLATSSTNVSAGTRCVTTGWGKTAYTSSPSILQQTVLPILSLAQCQQYWGNRIFDSMICAGASGVSSCQKCHFLIRLMFGLGDICRVILVALWSVRKVVSGIRLELCLGEHPIAMCAPLQSMPVSRTCVTGLTRLLPAIRLPAASWRPKGSHCYCCRPNMHSSDSTDLHHKDKNCKYITPVLLLLECRP</sequence>
<dbReference type="GO" id="GO:0004252">
    <property type="term" value="F:serine-type endopeptidase activity"/>
    <property type="evidence" value="ECO:0007669"/>
    <property type="project" value="UniProtKB-EC"/>
</dbReference>
<dbReference type="SMART" id="SM00020">
    <property type="entry name" value="Tryp_SPc"/>
    <property type="match status" value="1"/>
</dbReference>
<dbReference type="InterPro" id="IPR043504">
    <property type="entry name" value="Peptidase_S1_PA_chymotrypsin"/>
</dbReference>
<dbReference type="PROSITE" id="PS00134">
    <property type="entry name" value="TRYPSIN_HIS"/>
    <property type="match status" value="1"/>
</dbReference>
<feature type="domain" description="Peptidase S1" evidence="5">
    <location>
        <begin position="23"/>
        <end position="275"/>
    </location>
</feature>
<dbReference type="GO" id="GO:0006508">
    <property type="term" value="P:proteolysis"/>
    <property type="evidence" value="ECO:0007669"/>
    <property type="project" value="InterPro"/>
</dbReference>
<protein>
    <recommendedName>
        <fullName evidence="4">chymotrypsin</fullName>
        <ecNumber evidence="4">3.4.21.1</ecNumber>
    </recommendedName>
</protein>
<dbReference type="SUPFAM" id="SSF50494">
    <property type="entry name" value="Trypsin-like serine proteases"/>
    <property type="match status" value="1"/>
</dbReference>
<dbReference type="CDD" id="cd00190">
    <property type="entry name" value="Tryp_SPc"/>
    <property type="match status" value="1"/>
</dbReference>
<accession>A0AAE0QSM5</accession>
<evidence type="ECO:0000256" key="1">
    <source>
        <dbReference type="ARBA" id="ARBA00004239"/>
    </source>
</evidence>
<dbReference type="Gene3D" id="2.40.10.10">
    <property type="entry name" value="Trypsin-like serine proteases"/>
    <property type="match status" value="1"/>
</dbReference>
<dbReference type="InterPro" id="IPR001314">
    <property type="entry name" value="Peptidase_S1A"/>
</dbReference>
<dbReference type="PRINTS" id="PR00722">
    <property type="entry name" value="CHYMOTRYPSIN"/>
</dbReference>